<organism evidence="2 3">
    <name type="scientific">Mycoplana azooxidifex</name>
    <dbReference type="NCBI Taxonomy" id="1636188"/>
    <lineage>
        <taxon>Bacteria</taxon>
        <taxon>Pseudomonadati</taxon>
        <taxon>Pseudomonadota</taxon>
        <taxon>Alphaproteobacteria</taxon>
        <taxon>Hyphomicrobiales</taxon>
        <taxon>Rhizobiaceae</taxon>
        <taxon>Mycoplana</taxon>
    </lineage>
</organism>
<evidence type="ECO:0000259" key="1">
    <source>
        <dbReference type="Pfam" id="PF10005"/>
    </source>
</evidence>
<reference evidence="2 3" key="1">
    <citation type="submission" date="2020-08" db="EMBL/GenBank/DDBJ databases">
        <title>Genomic Encyclopedia of Type Strains, Phase IV (KMG-IV): sequencing the most valuable type-strain genomes for metagenomic binning, comparative biology and taxonomic classification.</title>
        <authorList>
            <person name="Goeker M."/>
        </authorList>
    </citation>
    <scope>NUCLEOTIDE SEQUENCE [LARGE SCALE GENOMIC DNA]</scope>
    <source>
        <strain evidence="2 3">DSM 100211</strain>
    </source>
</reference>
<dbReference type="RefSeq" id="WP_183800155.1">
    <property type="nucleotide sequence ID" value="NZ_JACIEE010000002.1"/>
</dbReference>
<accession>A0A7W6GHX0</accession>
<comment type="caution">
    <text evidence="2">The sequence shown here is derived from an EMBL/GenBank/DDBJ whole genome shotgun (WGS) entry which is preliminary data.</text>
</comment>
<sequence length="355" mass="39902">MRLFRCETCGQTLHFGNTACVRCGARLGFDTADMLLHALVPVGEDLWEISGRPGRRVRFCDNAVIDVCNWLVPAESGHAFCGACIHNRIVPMTDPVGLERWRRIGAAQHHLFYSLLRWNLPHPTRQEAPETGLVFDILADEVDANGNIVPAMTGHEAGLISLRAAEADDAVREAVRVAMDEPYRSLLGHLRHEVGHFYWGQIVTKEEDLARSRALFGDERQDYAAALQWHYQNGPPPDWQQRFISSYASAHPAEDFAECWAHYLHIVDTLETARAFGLNIDPRGGHDELEGDVSFDPYRALSADKLVDAWVPLSVAFNEIQRSMGQPDSYPFVLSTPVVEKLEFIRGLVARARQH</sequence>
<feature type="domain" description="Zinc-ribbon" evidence="1">
    <location>
        <begin position="3"/>
        <end position="92"/>
    </location>
</feature>
<dbReference type="AlphaFoldDB" id="A0A7W6GHX0"/>
<dbReference type="EMBL" id="JACIEE010000002">
    <property type="protein sequence ID" value="MBB3975890.1"/>
    <property type="molecule type" value="Genomic_DNA"/>
</dbReference>
<dbReference type="Pfam" id="PF10005">
    <property type="entry name" value="Zn_ribbon_DZR_6"/>
    <property type="match status" value="1"/>
</dbReference>
<protein>
    <recommendedName>
        <fullName evidence="1">Zinc-ribbon domain-containing protein</fullName>
    </recommendedName>
</protein>
<dbReference type="Pfam" id="PF15887">
    <property type="entry name" value="Peptidase_Mx"/>
    <property type="match status" value="1"/>
</dbReference>
<evidence type="ECO:0000313" key="2">
    <source>
        <dbReference type="EMBL" id="MBB3975890.1"/>
    </source>
</evidence>
<keyword evidence="3" id="KW-1185">Reference proteome</keyword>
<dbReference type="PIRSF" id="PIRSF012641">
    <property type="entry name" value="UCP012641"/>
    <property type="match status" value="1"/>
</dbReference>
<dbReference type="InterPro" id="IPR031321">
    <property type="entry name" value="UCP012641"/>
</dbReference>
<evidence type="ECO:0000313" key="3">
    <source>
        <dbReference type="Proteomes" id="UP000574761"/>
    </source>
</evidence>
<dbReference type="InterPro" id="IPR011201">
    <property type="entry name" value="Zinc-ribbon_6_bact"/>
</dbReference>
<dbReference type="Proteomes" id="UP000574761">
    <property type="component" value="Unassembled WGS sequence"/>
</dbReference>
<gene>
    <name evidence="2" type="ORF">GGQ64_001077</name>
</gene>
<proteinExistence type="predicted"/>
<name>A0A7W6GHX0_9HYPH</name>